<dbReference type="KEGG" id="lso:CKC_00805"/>
<reference key="2">
    <citation type="submission" date="2010-11" db="EMBL/GenBank/DDBJ databases">
        <authorList>
            <person name="Lin H."/>
            <person name="Doddapaneni H.V."/>
            <person name="Lou B."/>
            <person name="Civerolo E.L."/>
            <person name="Chen C."/>
            <person name="Duan Y."/>
            <person name="Zhou L."/>
            <person name="Glynn J."/>
        </authorList>
    </citation>
    <scope>NUCLEOTIDE SEQUENCE</scope>
    <source>
        <strain>CLso-ZC1</strain>
    </source>
</reference>
<organism evidence="4 5">
    <name type="scientific">Liberibacter solanacearum (strain CLso-ZC1)</name>
    <dbReference type="NCBI Taxonomy" id="658172"/>
    <lineage>
        <taxon>Bacteria</taxon>
        <taxon>Pseudomonadati</taxon>
        <taxon>Pseudomonadota</taxon>
        <taxon>Alphaproteobacteria</taxon>
        <taxon>Hyphomicrobiales</taxon>
        <taxon>Rhizobiaceae</taxon>
        <taxon>Liberibacter</taxon>
    </lineage>
</organism>
<accession>E4UC22</accession>
<dbReference type="InterPro" id="IPR010992">
    <property type="entry name" value="IHF-like_DNA-bd_dom_sf"/>
</dbReference>
<dbReference type="SMART" id="SM00411">
    <property type="entry name" value="BHL"/>
    <property type="match status" value="1"/>
</dbReference>
<dbReference type="InterPro" id="IPR000119">
    <property type="entry name" value="Hist_DNA-bd"/>
</dbReference>
<dbReference type="EMBL" id="CP002371">
    <property type="protein sequence ID" value="ADR51912.1"/>
    <property type="molecule type" value="Genomic_DNA"/>
</dbReference>
<dbReference type="AlphaFoldDB" id="E4UC22"/>
<evidence type="ECO:0000313" key="5">
    <source>
        <dbReference type="Proteomes" id="UP000007038"/>
    </source>
</evidence>
<name>E4UC22_LIBSC</name>
<reference evidence="4 5" key="3">
    <citation type="journal article" date="2011" name="PLoS ONE">
        <title>The Complete Genome Sequence of 'Candidatus Liberibacter solanacearum', the Bacterium Associated with Potato Zebra Chip Disease.</title>
        <authorList>
            <person name="Lin H."/>
            <person name="Lou B."/>
            <person name="Glynn J.M."/>
            <person name="Doddapaneni H."/>
            <person name="Civerolo E.L."/>
            <person name="Chen C."/>
            <person name="Duan Y."/>
            <person name="Zhou L."/>
            <person name="Vahling C.M."/>
        </authorList>
    </citation>
    <scope>NUCLEOTIDE SEQUENCE [LARGE SCALE GENOMIC DNA]</scope>
    <source>
        <strain evidence="4 5">CLso-ZC1</strain>
    </source>
</reference>
<dbReference type="PANTHER" id="PTHR33175:SF5">
    <property type="entry name" value="INTEGRATION HOST FACTOR SUBUNIT BETA"/>
    <property type="match status" value="1"/>
</dbReference>
<dbReference type="eggNOG" id="COG0776">
    <property type="taxonomic scope" value="Bacteria"/>
</dbReference>
<evidence type="ECO:0000256" key="1">
    <source>
        <dbReference type="ARBA" id="ARBA00010529"/>
    </source>
</evidence>
<protein>
    <submittedName>
        <fullName evidence="4">Integration host factor, beta subunit</fullName>
    </submittedName>
</protein>
<dbReference type="STRING" id="658172.CKC_00805"/>
<dbReference type="PRINTS" id="PR01727">
    <property type="entry name" value="DNABINDINGHU"/>
</dbReference>
<dbReference type="PANTHER" id="PTHR33175">
    <property type="entry name" value="DNA-BINDING PROTEIN HU"/>
    <property type="match status" value="1"/>
</dbReference>
<evidence type="ECO:0000256" key="2">
    <source>
        <dbReference type="ARBA" id="ARBA00023125"/>
    </source>
</evidence>
<proteinExistence type="inferred from homology"/>
<dbReference type="GO" id="GO:0005829">
    <property type="term" value="C:cytosol"/>
    <property type="evidence" value="ECO:0007669"/>
    <property type="project" value="TreeGrafter"/>
</dbReference>
<dbReference type="SUPFAM" id="SSF47729">
    <property type="entry name" value="IHF-like DNA-binding proteins"/>
    <property type="match status" value="1"/>
</dbReference>
<dbReference type="CDD" id="cd13836">
    <property type="entry name" value="IHF_B"/>
    <property type="match status" value="1"/>
</dbReference>
<dbReference type="RefSeq" id="WP_013461568.1">
    <property type="nucleotide sequence ID" value="NC_014774.1"/>
</dbReference>
<dbReference type="Proteomes" id="UP000007038">
    <property type="component" value="Chromosome"/>
</dbReference>
<gene>
    <name evidence="4" type="ordered locus">CKC_00805</name>
</gene>
<dbReference type="GO" id="GO:0003677">
    <property type="term" value="F:DNA binding"/>
    <property type="evidence" value="ECO:0007669"/>
    <property type="project" value="UniProtKB-KW"/>
</dbReference>
<evidence type="ECO:0000256" key="3">
    <source>
        <dbReference type="RuleBase" id="RU003939"/>
    </source>
</evidence>
<sequence>MIKSSLIYTIAKKNPQINHQDVEKMVNLLLEEMTKALANGGRVEIRGFGTFSVRKRSARLARAPLAQKVISVKEKMVPFFRSGKNLKECLNPRNLERDSEKVGMS</sequence>
<dbReference type="GO" id="GO:0030527">
    <property type="term" value="F:structural constituent of chromatin"/>
    <property type="evidence" value="ECO:0007669"/>
    <property type="project" value="InterPro"/>
</dbReference>
<dbReference type="GeneID" id="96885682"/>
<dbReference type="Pfam" id="PF00216">
    <property type="entry name" value="Bac_DNA_binding"/>
    <property type="match status" value="1"/>
</dbReference>
<keyword evidence="2" id="KW-0238">DNA-binding</keyword>
<dbReference type="Gene3D" id="4.10.520.10">
    <property type="entry name" value="IHF-like DNA-binding proteins"/>
    <property type="match status" value="1"/>
</dbReference>
<comment type="similarity">
    <text evidence="1 3">Belongs to the bacterial histone-like protein family.</text>
</comment>
<dbReference type="HOGENOM" id="CLU_105066_2_0_5"/>
<evidence type="ECO:0000313" key="4">
    <source>
        <dbReference type="EMBL" id="ADR51912.1"/>
    </source>
</evidence>
<reference evidence="5" key="1">
    <citation type="submission" date="2010-11" db="EMBL/GenBank/DDBJ databases">
        <title>Complete genome sequence of Candidatus Liberibacter solanacearum CLso-ZC1.</title>
        <authorList>
            <person name="Lin H."/>
            <person name="Doddapaneni H.V."/>
            <person name="Lou B."/>
            <person name="Civerolo E.L."/>
            <person name="Chen C."/>
            <person name="Duan Y."/>
            <person name="Zhou L."/>
            <person name="Glynn J."/>
        </authorList>
    </citation>
    <scope>NUCLEOTIDE SEQUENCE [LARGE SCALE GENOMIC DNA]</scope>
    <source>
        <strain evidence="5">CLso-ZC1</strain>
    </source>
</reference>